<reference evidence="2 3" key="1">
    <citation type="journal article" date="2013" name="Front. Plant Sci.">
        <title>The Reference Genome of the Halophytic Plant Eutrema salsugineum.</title>
        <authorList>
            <person name="Yang R."/>
            <person name="Jarvis D.E."/>
            <person name="Chen H."/>
            <person name="Beilstein M.A."/>
            <person name="Grimwood J."/>
            <person name="Jenkins J."/>
            <person name="Shu S."/>
            <person name="Prochnik S."/>
            <person name="Xin M."/>
            <person name="Ma C."/>
            <person name="Schmutz J."/>
            <person name="Wing R.A."/>
            <person name="Mitchell-Olds T."/>
            <person name="Schumaker K.S."/>
            <person name="Wang X."/>
        </authorList>
    </citation>
    <scope>NUCLEOTIDE SEQUENCE [LARGE SCALE GENOMIC DNA]</scope>
</reference>
<dbReference type="InterPro" id="IPR001810">
    <property type="entry name" value="F-box_dom"/>
</dbReference>
<evidence type="ECO:0000313" key="2">
    <source>
        <dbReference type="EMBL" id="ESQ47535.1"/>
    </source>
</evidence>
<dbReference type="SUPFAM" id="SSF50965">
    <property type="entry name" value="Galactose oxidase, central domain"/>
    <property type="match status" value="1"/>
</dbReference>
<dbReference type="PANTHER" id="PTHR31672">
    <property type="entry name" value="BNACNNG10540D PROTEIN"/>
    <property type="match status" value="1"/>
</dbReference>
<dbReference type="Gramene" id="ESQ47535">
    <property type="protein sequence ID" value="ESQ47535"/>
    <property type="gene ID" value="EUTSA_v10022425mg"/>
</dbReference>
<organism evidence="2 3">
    <name type="scientific">Eutrema salsugineum</name>
    <name type="common">Saltwater cress</name>
    <name type="synonym">Sisymbrium salsugineum</name>
    <dbReference type="NCBI Taxonomy" id="72664"/>
    <lineage>
        <taxon>Eukaryota</taxon>
        <taxon>Viridiplantae</taxon>
        <taxon>Streptophyta</taxon>
        <taxon>Embryophyta</taxon>
        <taxon>Tracheophyta</taxon>
        <taxon>Spermatophyta</taxon>
        <taxon>Magnoliopsida</taxon>
        <taxon>eudicotyledons</taxon>
        <taxon>Gunneridae</taxon>
        <taxon>Pentapetalae</taxon>
        <taxon>rosids</taxon>
        <taxon>malvids</taxon>
        <taxon>Brassicales</taxon>
        <taxon>Brassicaceae</taxon>
        <taxon>Eutremeae</taxon>
        <taxon>Eutrema</taxon>
    </lineage>
</organism>
<dbReference type="SUPFAM" id="SSF81383">
    <property type="entry name" value="F-box domain"/>
    <property type="match status" value="1"/>
</dbReference>
<dbReference type="InterPro" id="IPR006527">
    <property type="entry name" value="F-box-assoc_dom_typ1"/>
</dbReference>
<dbReference type="EMBL" id="KI517408">
    <property type="protein sequence ID" value="ESQ47535.1"/>
    <property type="molecule type" value="Genomic_DNA"/>
</dbReference>
<dbReference type="eggNOG" id="ENOG502QWI4">
    <property type="taxonomic scope" value="Eukaryota"/>
</dbReference>
<dbReference type="STRING" id="72664.V4LAV5"/>
<dbReference type="InterPro" id="IPR036047">
    <property type="entry name" value="F-box-like_dom_sf"/>
</dbReference>
<feature type="domain" description="F-box" evidence="1">
    <location>
        <begin position="1"/>
        <end position="45"/>
    </location>
</feature>
<dbReference type="Pfam" id="PF07734">
    <property type="entry name" value="FBA_1"/>
    <property type="match status" value="1"/>
</dbReference>
<dbReference type="SMART" id="SM00256">
    <property type="entry name" value="FBOX"/>
    <property type="match status" value="1"/>
</dbReference>
<gene>
    <name evidence="2" type="ORF">EUTSA_v10022425mg</name>
</gene>
<dbReference type="Gene3D" id="1.20.1280.50">
    <property type="match status" value="1"/>
</dbReference>
<sequence>MESRSLPWDLAEEILSRVPAKSVARLRSTCKGWNALLKSMSFAKMHTAKAPKEESLNIMLIDSRVWLVRINLHDPSAKVAAELYLKDPLSNSSQVEIYNVFHCEDLLLCTTKDSRLVVWNPCSGETKWVKPRVSYKASSDYYALGYDNNSSCKNYKILRVDRQDIPIKNEYEIYDFTSNSWRVVGVSIDWFLALSRRGISVKGNTYWVATQAGTPHADYLLSFDFSTERFQTLPLPLPHPFPYMNAVLSVVGEEQLCLLCTGFKSLMGNLGLDDFQVWVANTSESVGSWSKSLGVYCYIRKKYSNGMSFLVDEQNEVVMYLEDNNTLHVVGKDKRAHTHIVGDNIGGDSSYLSSSSCSVLLSYVPSLARIQQGGGRKRKARSMCDL</sequence>
<dbReference type="Pfam" id="PF00646">
    <property type="entry name" value="F-box"/>
    <property type="match status" value="1"/>
</dbReference>
<proteinExistence type="predicted"/>
<keyword evidence="3" id="KW-1185">Reference proteome</keyword>
<evidence type="ECO:0000313" key="3">
    <source>
        <dbReference type="Proteomes" id="UP000030689"/>
    </source>
</evidence>
<accession>V4LAV5</accession>
<dbReference type="PANTHER" id="PTHR31672:SF13">
    <property type="entry name" value="F-BOX PROTEIN CPR30-LIKE"/>
    <property type="match status" value="1"/>
</dbReference>
<dbReference type="CDD" id="cd22157">
    <property type="entry name" value="F-box_AtFBW1-like"/>
    <property type="match status" value="1"/>
</dbReference>
<protein>
    <recommendedName>
        <fullName evidence="1">F-box domain-containing protein</fullName>
    </recommendedName>
</protein>
<dbReference type="InterPro" id="IPR017451">
    <property type="entry name" value="F-box-assoc_interact_dom"/>
</dbReference>
<dbReference type="OMA" id="WIKPRDI"/>
<dbReference type="InterPro" id="IPR050796">
    <property type="entry name" value="SCF_F-box_component"/>
</dbReference>
<dbReference type="OrthoDB" id="1415606at2759"/>
<dbReference type="PROSITE" id="PS50181">
    <property type="entry name" value="FBOX"/>
    <property type="match status" value="1"/>
</dbReference>
<dbReference type="InterPro" id="IPR011043">
    <property type="entry name" value="Gal_Oxase/kelch_b-propeller"/>
</dbReference>
<dbReference type="KEGG" id="eus:EUTSA_v10022425mg"/>
<name>V4LAV5_EUTSA</name>
<dbReference type="AlphaFoldDB" id="V4LAV5"/>
<dbReference type="Proteomes" id="UP000030689">
    <property type="component" value="Unassembled WGS sequence"/>
</dbReference>
<evidence type="ECO:0000259" key="1">
    <source>
        <dbReference type="PROSITE" id="PS50181"/>
    </source>
</evidence>
<dbReference type="NCBIfam" id="TIGR01640">
    <property type="entry name" value="F_box_assoc_1"/>
    <property type="match status" value="1"/>
</dbReference>